<keyword evidence="3" id="KW-1185">Reference proteome</keyword>
<reference evidence="2 3" key="1">
    <citation type="journal article" date="2018" name="PLoS ONE">
        <title>The draft genome of Kipferlia bialata reveals reductive genome evolution in fornicate parasites.</title>
        <authorList>
            <person name="Tanifuji G."/>
            <person name="Takabayashi S."/>
            <person name="Kume K."/>
            <person name="Takagi M."/>
            <person name="Nakayama T."/>
            <person name="Kamikawa R."/>
            <person name="Inagaki Y."/>
            <person name="Hashimoto T."/>
        </authorList>
    </citation>
    <scope>NUCLEOTIDE SEQUENCE [LARGE SCALE GENOMIC DNA]</scope>
    <source>
        <strain evidence="2">NY0173</strain>
    </source>
</reference>
<organism evidence="2 3">
    <name type="scientific">Kipferlia bialata</name>
    <dbReference type="NCBI Taxonomy" id="797122"/>
    <lineage>
        <taxon>Eukaryota</taxon>
        <taxon>Metamonada</taxon>
        <taxon>Carpediemonas-like organisms</taxon>
        <taxon>Kipferlia</taxon>
    </lineage>
</organism>
<feature type="non-terminal residue" evidence="2">
    <location>
        <position position="1"/>
    </location>
</feature>
<sequence>MEPPTPTVESPIFKRVFPALLDESLELGEVEVPATISDYFNVSSSEVDTPAFPVPVPPPPRTTETEAESPTTMSDSGVHQVSDLRSAAPTLERHLPSFLQKEPVEPSAEQEAEDRQFELDQLRNRNIAVRDAIWTRRVTKDILDKKQLWEWEQRERTQRVALSRQQHASDISRAKRQAEDKHQRLKVMDARRKQ</sequence>
<accession>A0A9K3GLR6</accession>
<feature type="compositionally biased region" description="Basic and acidic residues" evidence="1">
    <location>
        <begin position="170"/>
        <end position="194"/>
    </location>
</feature>
<dbReference type="Proteomes" id="UP000265618">
    <property type="component" value="Unassembled WGS sequence"/>
</dbReference>
<protein>
    <submittedName>
        <fullName evidence="2">Uncharacterized protein</fullName>
    </submittedName>
</protein>
<dbReference type="AlphaFoldDB" id="A0A9K3GLR6"/>
<comment type="caution">
    <text evidence="2">The sequence shown here is derived from an EMBL/GenBank/DDBJ whole genome shotgun (WGS) entry which is preliminary data.</text>
</comment>
<evidence type="ECO:0000313" key="2">
    <source>
        <dbReference type="EMBL" id="GIQ86865.1"/>
    </source>
</evidence>
<name>A0A9K3GLR6_9EUKA</name>
<feature type="region of interest" description="Disordered" evidence="1">
    <location>
        <begin position="159"/>
        <end position="194"/>
    </location>
</feature>
<feature type="region of interest" description="Disordered" evidence="1">
    <location>
        <begin position="47"/>
        <end position="114"/>
    </location>
</feature>
<evidence type="ECO:0000256" key="1">
    <source>
        <dbReference type="SAM" id="MobiDB-lite"/>
    </source>
</evidence>
<dbReference type="EMBL" id="BDIP01002814">
    <property type="protein sequence ID" value="GIQ86865.1"/>
    <property type="molecule type" value="Genomic_DNA"/>
</dbReference>
<feature type="compositionally biased region" description="Pro residues" evidence="1">
    <location>
        <begin position="52"/>
        <end position="61"/>
    </location>
</feature>
<evidence type="ECO:0000313" key="3">
    <source>
        <dbReference type="Proteomes" id="UP000265618"/>
    </source>
</evidence>
<proteinExistence type="predicted"/>
<gene>
    <name evidence="2" type="ORF">KIPB_008793</name>
</gene>